<evidence type="ECO:0000256" key="3">
    <source>
        <dbReference type="ARBA" id="ARBA00022705"/>
    </source>
</evidence>
<dbReference type="Pfam" id="PF01653">
    <property type="entry name" value="DNA_ligase_aden"/>
    <property type="match status" value="1"/>
</dbReference>
<evidence type="ECO:0000313" key="9">
    <source>
        <dbReference type="EMBL" id="DAE28228.1"/>
    </source>
</evidence>
<dbReference type="CDD" id="cd17748">
    <property type="entry name" value="BRCT_DNA_ligase_like"/>
    <property type="match status" value="1"/>
</dbReference>
<dbReference type="InterPro" id="IPR013839">
    <property type="entry name" value="DNAligase_adenylation"/>
</dbReference>
<evidence type="ECO:0000259" key="8">
    <source>
        <dbReference type="PROSITE" id="PS50172"/>
    </source>
</evidence>
<dbReference type="Gene3D" id="1.10.150.20">
    <property type="entry name" value="5' to 3' exonuclease, C-terminal subdomain"/>
    <property type="match status" value="1"/>
</dbReference>
<dbReference type="PIRSF" id="PIRSF001604">
    <property type="entry name" value="LigA"/>
    <property type="match status" value="1"/>
</dbReference>
<comment type="catalytic activity">
    <reaction evidence="7">
        <text>NAD(+) + (deoxyribonucleotide)n-3'-hydroxyl + 5'-phospho-(deoxyribonucleotide)m = (deoxyribonucleotide)n+m + AMP + beta-nicotinamide D-nucleotide.</text>
        <dbReference type="EC" id="6.5.1.2"/>
    </reaction>
</comment>
<dbReference type="SUPFAM" id="SSF52113">
    <property type="entry name" value="BRCT domain"/>
    <property type="match status" value="1"/>
</dbReference>
<evidence type="ECO:0000256" key="6">
    <source>
        <dbReference type="ARBA" id="ARBA00023027"/>
    </source>
</evidence>
<accession>A0A8S5RB82</accession>
<organism evidence="9">
    <name type="scientific">virus sp. ctuZj11</name>
    <dbReference type="NCBI Taxonomy" id="2825825"/>
    <lineage>
        <taxon>Viruses</taxon>
    </lineage>
</organism>
<dbReference type="InterPro" id="IPR012340">
    <property type="entry name" value="NA-bd_OB-fold"/>
</dbReference>
<dbReference type="InterPro" id="IPR001679">
    <property type="entry name" value="DNA_ligase"/>
</dbReference>
<keyword evidence="6" id="KW-0520">NAD</keyword>
<dbReference type="Gene3D" id="2.40.50.140">
    <property type="entry name" value="Nucleic acid-binding proteins"/>
    <property type="match status" value="1"/>
</dbReference>
<dbReference type="SUPFAM" id="SSF56091">
    <property type="entry name" value="DNA ligase/mRNA capping enzyme, catalytic domain"/>
    <property type="match status" value="1"/>
</dbReference>
<dbReference type="GO" id="GO:0046872">
    <property type="term" value="F:metal ion binding"/>
    <property type="evidence" value="ECO:0007669"/>
    <property type="project" value="UniProtKB-KW"/>
</dbReference>
<proteinExistence type="predicted"/>
<dbReference type="Pfam" id="PF00533">
    <property type="entry name" value="BRCT"/>
    <property type="match status" value="1"/>
</dbReference>
<evidence type="ECO:0000256" key="2">
    <source>
        <dbReference type="ARBA" id="ARBA00022598"/>
    </source>
</evidence>
<dbReference type="EC" id="6.5.1.2" evidence="1"/>
<reference evidence="9" key="1">
    <citation type="journal article" date="2021" name="Proc. Natl. Acad. Sci. U.S.A.">
        <title>A Catalog of Tens of Thousands of Viruses from Human Metagenomes Reveals Hidden Associations with Chronic Diseases.</title>
        <authorList>
            <person name="Tisza M.J."/>
            <person name="Buck C.B."/>
        </authorList>
    </citation>
    <scope>NUCLEOTIDE SEQUENCE</scope>
    <source>
        <strain evidence="9">CtuZj11</strain>
    </source>
</reference>
<dbReference type="GO" id="GO:0003911">
    <property type="term" value="F:DNA ligase (NAD+) activity"/>
    <property type="evidence" value="ECO:0007669"/>
    <property type="project" value="UniProtKB-EC"/>
</dbReference>
<dbReference type="SMART" id="SM00292">
    <property type="entry name" value="BRCT"/>
    <property type="match status" value="1"/>
</dbReference>
<evidence type="ECO:0000256" key="7">
    <source>
        <dbReference type="ARBA" id="ARBA00034005"/>
    </source>
</evidence>
<dbReference type="InterPro" id="IPR004150">
    <property type="entry name" value="NAD_DNA_ligase_OB"/>
</dbReference>
<dbReference type="SUPFAM" id="SSF50249">
    <property type="entry name" value="Nucleic acid-binding proteins"/>
    <property type="match status" value="1"/>
</dbReference>
<keyword evidence="5" id="KW-0862">Zinc</keyword>
<evidence type="ECO:0000256" key="4">
    <source>
        <dbReference type="ARBA" id="ARBA00022723"/>
    </source>
</evidence>
<evidence type="ECO:0000256" key="1">
    <source>
        <dbReference type="ARBA" id="ARBA00012722"/>
    </source>
</evidence>
<dbReference type="SUPFAM" id="SSF47781">
    <property type="entry name" value="RuvA domain 2-like"/>
    <property type="match status" value="1"/>
</dbReference>
<keyword evidence="4" id="KW-0479">Metal-binding</keyword>
<feature type="domain" description="BRCT" evidence="8">
    <location>
        <begin position="583"/>
        <end position="659"/>
    </location>
</feature>
<dbReference type="Gene3D" id="3.30.470.30">
    <property type="entry name" value="DNA ligase/mRNA capping enzyme"/>
    <property type="match status" value="1"/>
</dbReference>
<sequence length="659" mass="74698">MVDLNEYTDSLANRIKRHNEEYRAGHPTISDAEYDRLVEELKEKCPSHEWFRQQEPAPVASGRKRKLPIPMKSLDKVKSFAGLQDWVRSLGLPQTTAVVITPKFDGVSWLHNERTGETYSRGGSENEGQDCTAHYKKAGFDWRDMTHHSFDIHTPTPEYVYGELCFFRHSWETEVKGKISESSGEPYRSPRNTVAGFINSDTPSHMLRHTHFYRYGVDEGSLDLYLNYDHVISWLCKHYNQQKMHVTVKVSEITHDLLFKLFEEWRSLIYIDGLVIYLNDLNLWRTIGRHQTTGNPMYAIAYKHPDFTDTFETTVKGISWRVNKSGALKPVVNIDAVDTGDCIMENPTAYNASWVNNSYLCPGARILVTRSGGVIPKILSVIEYPGSTAIEKVWDEVAECPSCGSPTRWDQNFVELLCTNQDCAGRKLAKLVFFFRVIGCDNVGEEVLTKIFDAGYTSIRSVLDMTFDEILKINGLGESVANTLVDFSKNTRKGVDAATLMQASDCFKGIGKVKAQKYLDDMSEEEIGLFFDGGWLAQFTPKLTDKAFRDLPVTLQNLALGYLSFMDFIKETGIKPIVQQTTPLGDKLKDYKVCFSGIRDAQLEEHVRKNGGTVMTSVTKNTTHLVVKDVKATSTKINRARELGIKIMGIEQFRKKIAD</sequence>
<keyword evidence="2 9" id="KW-0436">Ligase</keyword>
<dbReference type="InterPro" id="IPR010994">
    <property type="entry name" value="RuvA_2-like"/>
</dbReference>
<dbReference type="Gene3D" id="1.10.287.610">
    <property type="entry name" value="Helix hairpin bin"/>
    <property type="match status" value="1"/>
</dbReference>
<keyword evidence="3" id="KW-0235">DNA replication</keyword>
<dbReference type="InterPro" id="IPR036420">
    <property type="entry name" value="BRCT_dom_sf"/>
</dbReference>
<dbReference type="PROSITE" id="PS50172">
    <property type="entry name" value="BRCT"/>
    <property type="match status" value="1"/>
</dbReference>
<dbReference type="InterPro" id="IPR001357">
    <property type="entry name" value="BRCT_dom"/>
</dbReference>
<dbReference type="GO" id="GO:0006281">
    <property type="term" value="P:DNA repair"/>
    <property type="evidence" value="ECO:0007669"/>
    <property type="project" value="InterPro"/>
</dbReference>
<dbReference type="EMBL" id="BK059083">
    <property type="protein sequence ID" value="DAE28228.1"/>
    <property type="molecule type" value="Genomic_DNA"/>
</dbReference>
<dbReference type="SMART" id="SM00532">
    <property type="entry name" value="LIGANc"/>
    <property type="match status" value="1"/>
</dbReference>
<protein>
    <recommendedName>
        <fullName evidence="1">DNA ligase (NAD(+))</fullName>
        <ecNumber evidence="1">6.5.1.2</ecNumber>
    </recommendedName>
</protein>
<dbReference type="Pfam" id="PF03120">
    <property type="entry name" value="OB_DNA_ligase"/>
    <property type="match status" value="1"/>
</dbReference>
<dbReference type="GO" id="GO:0006260">
    <property type="term" value="P:DNA replication"/>
    <property type="evidence" value="ECO:0007669"/>
    <property type="project" value="UniProtKB-KW"/>
</dbReference>
<dbReference type="Gene3D" id="3.40.50.10190">
    <property type="entry name" value="BRCT domain"/>
    <property type="match status" value="1"/>
</dbReference>
<dbReference type="InterPro" id="IPR013840">
    <property type="entry name" value="DNAligase_N"/>
</dbReference>
<evidence type="ECO:0000256" key="5">
    <source>
        <dbReference type="ARBA" id="ARBA00022833"/>
    </source>
</evidence>
<name>A0A8S5RB82_9VIRU</name>